<proteinExistence type="predicted"/>
<dbReference type="GO" id="GO:0042797">
    <property type="term" value="P:tRNA transcription by RNA polymerase III"/>
    <property type="evidence" value="ECO:0007669"/>
    <property type="project" value="TreeGrafter"/>
</dbReference>
<dbReference type="GO" id="GO:0006360">
    <property type="term" value="P:transcription by RNA polymerase I"/>
    <property type="evidence" value="ECO:0007669"/>
    <property type="project" value="TreeGrafter"/>
</dbReference>
<dbReference type="SUPFAM" id="SSF46924">
    <property type="entry name" value="RNA polymerase subunit RPB10"/>
    <property type="match status" value="1"/>
</dbReference>
<evidence type="ECO:0000313" key="1">
    <source>
        <dbReference type="Ensembl" id="ENSUMAP00000015697"/>
    </source>
</evidence>
<name>A0A452U4S1_URSMA</name>
<dbReference type="PANTHER" id="PTHR23431:SF11">
    <property type="entry name" value="DNA-DIRECTED RNA POLYMERASES I, II, AND III SUBUNIT RPABC5"/>
    <property type="match status" value="1"/>
</dbReference>
<organism evidence="1">
    <name type="scientific">Ursus maritimus</name>
    <name type="common">Polar bear</name>
    <name type="synonym">Thalarctos maritimus</name>
    <dbReference type="NCBI Taxonomy" id="29073"/>
    <lineage>
        <taxon>Eukaryota</taxon>
        <taxon>Metazoa</taxon>
        <taxon>Chordata</taxon>
        <taxon>Craniata</taxon>
        <taxon>Vertebrata</taxon>
        <taxon>Euteleostomi</taxon>
        <taxon>Mammalia</taxon>
        <taxon>Eutheria</taxon>
        <taxon>Laurasiatheria</taxon>
        <taxon>Carnivora</taxon>
        <taxon>Caniformia</taxon>
        <taxon>Ursidae</taxon>
        <taxon>Ursus</taxon>
    </lineage>
</organism>
<dbReference type="GO" id="GO:0005666">
    <property type="term" value="C:RNA polymerase III complex"/>
    <property type="evidence" value="ECO:0007669"/>
    <property type="project" value="TreeGrafter"/>
</dbReference>
<protein>
    <submittedName>
        <fullName evidence="1">Uncharacterized protein</fullName>
    </submittedName>
</protein>
<reference evidence="1" key="1">
    <citation type="submission" date="2019-03" db="UniProtKB">
        <authorList>
            <consortium name="Ensembl"/>
        </authorList>
    </citation>
    <scope>IDENTIFICATION</scope>
</reference>
<dbReference type="InterPro" id="IPR000268">
    <property type="entry name" value="RPABC5/Rpb10"/>
</dbReference>
<dbReference type="OMA" id="MYAPKNK"/>
<accession>A0A452U4S1</accession>
<dbReference type="GeneTree" id="ENSGT00950000185675"/>
<dbReference type="InterPro" id="IPR023580">
    <property type="entry name" value="RNA_pol_su_RPB10"/>
</dbReference>
<dbReference type="Ensembl" id="ENSUMAT00000018582.1">
    <property type="protein sequence ID" value="ENSUMAP00000015697.1"/>
    <property type="gene ID" value="ENSUMAG00000011518.1"/>
</dbReference>
<dbReference type="GO" id="GO:0006366">
    <property type="term" value="P:transcription by RNA polymerase II"/>
    <property type="evidence" value="ECO:0007669"/>
    <property type="project" value="TreeGrafter"/>
</dbReference>
<dbReference type="PANTHER" id="PTHR23431">
    <property type="entry name" value="DNA-DIRECTED RNA POLYMERASES I, II, AND III SUBUNIT RPABC5 FAMILY MEMBER"/>
    <property type="match status" value="1"/>
</dbReference>
<dbReference type="GO" id="GO:0005736">
    <property type="term" value="C:RNA polymerase I complex"/>
    <property type="evidence" value="ECO:0007669"/>
    <property type="project" value="TreeGrafter"/>
</dbReference>
<sequence>MTIPTCCFTCGKIAGNKREAYPGCCRPYTEGAALDAMGRKYYCRGGMLLAHADLIEFLNMYAPKNKASKYMKQKLLDLLGEINCPTDYKDFSTIVSGQVEKSEKM</sequence>
<dbReference type="Gene3D" id="1.10.10.60">
    <property type="entry name" value="Homeodomain-like"/>
    <property type="match status" value="1"/>
</dbReference>
<dbReference type="GO" id="GO:0005665">
    <property type="term" value="C:RNA polymerase II, core complex"/>
    <property type="evidence" value="ECO:0007669"/>
    <property type="project" value="TreeGrafter"/>
</dbReference>
<dbReference type="GO" id="GO:0003899">
    <property type="term" value="F:DNA-directed RNA polymerase activity"/>
    <property type="evidence" value="ECO:0007669"/>
    <property type="project" value="InterPro"/>
</dbReference>
<dbReference type="GO" id="GO:0008270">
    <property type="term" value="F:zinc ion binding"/>
    <property type="evidence" value="ECO:0007669"/>
    <property type="project" value="TreeGrafter"/>
</dbReference>
<dbReference type="AlphaFoldDB" id="A0A452U4S1"/>
<dbReference type="Pfam" id="PF01194">
    <property type="entry name" value="RNA_pol_N"/>
    <property type="match status" value="1"/>
</dbReference>
<dbReference type="GO" id="GO:0003677">
    <property type="term" value="F:DNA binding"/>
    <property type="evidence" value="ECO:0007669"/>
    <property type="project" value="InterPro"/>
</dbReference>